<dbReference type="EMBL" id="JACRDE010000278">
    <property type="protein sequence ID" value="MBI5249868.1"/>
    <property type="molecule type" value="Genomic_DNA"/>
</dbReference>
<keyword evidence="1 2" id="KW-0597">Phosphoprotein</keyword>
<protein>
    <submittedName>
        <fullName evidence="4">Response regulator</fullName>
    </submittedName>
</protein>
<dbReference type="PROSITE" id="PS50110">
    <property type="entry name" value="RESPONSE_REGULATORY"/>
    <property type="match status" value="1"/>
</dbReference>
<dbReference type="PANTHER" id="PTHR44591">
    <property type="entry name" value="STRESS RESPONSE REGULATOR PROTEIN 1"/>
    <property type="match status" value="1"/>
</dbReference>
<dbReference type="Pfam" id="PF00072">
    <property type="entry name" value="Response_reg"/>
    <property type="match status" value="1"/>
</dbReference>
<dbReference type="SMART" id="SM00448">
    <property type="entry name" value="REC"/>
    <property type="match status" value="1"/>
</dbReference>
<dbReference type="AlphaFoldDB" id="A0A9D6Z0E5"/>
<feature type="domain" description="Response regulatory" evidence="3">
    <location>
        <begin position="11"/>
        <end position="120"/>
    </location>
</feature>
<dbReference type="CDD" id="cd00156">
    <property type="entry name" value="REC"/>
    <property type="match status" value="1"/>
</dbReference>
<dbReference type="InterPro" id="IPR001789">
    <property type="entry name" value="Sig_transdc_resp-reg_receiver"/>
</dbReference>
<evidence type="ECO:0000313" key="4">
    <source>
        <dbReference type="EMBL" id="MBI5249868.1"/>
    </source>
</evidence>
<evidence type="ECO:0000256" key="1">
    <source>
        <dbReference type="ARBA" id="ARBA00022553"/>
    </source>
</evidence>
<dbReference type="InterPro" id="IPR011006">
    <property type="entry name" value="CheY-like_superfamily"/>
</dbReference>
<gene>
    <name evidence="4" type="ORF">HY912_10275</name>
</gene>
<name>A0A9D6Z0E5_9BACT</name>
<evidence type="ECO:0000259" key="3">
    <source>
        <dbReference type="PROSITE" id="PS50110"/>
    </source>
</evidence>
<dbReference type="PANTHER" id="PTHR44591:SF3">
    <property type="entry name" value="RESPONSE REGULATORY DOMAIN-CONTAINING PROTEIN"/>
    <property type="match status" value="1"/>
</dbReference>
<evidence type="ECO:0000256" key="2">
    <source>
        <dbReference type="PROSITE-ProRule" id="PRU00169"/>
    </source>
</evidence>
<sequence length="184" mass="21036">MKEKPYLAGKRILAVDDEPDILESIVDILQDSFVDCARTYDTASEKLKNNRYDLVILDIMGVNGLKLLEEAVERNFPAVMLTAHAVNPETLATCIRKGAISYLPKETLPELDELLTAIFKAHEQGEPSWKLLFDRLGKFFEERFGANWKDKEKTFWSEFDRTYLVGKGIQERLAHDERITGKGV</sequence>
<dbReference type="SUPFAM" id="SSF52172">
    <property type="entry name" value="CheY-like"/>
    <property type="match status" value="1"/>
</dbReference>
<feature type="modified residue" description="4-aspartylphosphate" evidence="2">
    <location>
        <position position="58"/>
    </location>
</feature>
<comment type="caution">
    <text evidence="4">The sequence shown here is derived from an EMBL/GenBank/DDBJ whole genome shotgun (WGS) entry which is preliminary data.</text>
</comment>
<organism evidence="4 5">
    <name type="scientific">Desulfomonile tiedjei</name>
    <dbReference type="NCBI Taxonomy" id="2358"/>
    <lineage>
        <taxon>Bacteria</taxon>
        <taxon>Pseudomonadati</taxon>
        <taxon>Thermodesulfobacteriota</taxon>
        <taxon>Desulfomonilia</taxon>
        <taxon>Desulfomonilales</taxon>
        <taxon>Desulfomonilaceae</taxon>
        <taxon>Desulfomonile</taxon>
    </lineage>
</organism>
<evidence type="ECO:0000313" key="5">
    <source>
        <dbReference type="Proteomes" id="UP000807825"/>
    </source>
</evidence>
<dbReference type="Gene3D" id="3.40.50.2300">
    <property type="match status" value="1"/>
</dbReference>
<dbReference type="InterPro" id="IPR050595">
    <property type="entry name" value="Bact_response_regulator"/>
</dbReference>
<accession>A0A9D6Z0E5</accession>
<dbReference type="Proteomes" id="UP000807825">
    <property type="component" value="Unassembled WGS sequence"/>
</dbReference>
<reference evidence="4" key="1">
    <citation type="submission" date="2020-07" db="EMBL/GenBank/DDBJ databases">
        <title>Huge and variable diversity of episymbiotic CPR bacteria and DPANN archaea in groundwater ecosystems.</title>
        <authorList>
            <person name="He C.Y."/>
            <person name="Keren R."/>
            <person name="Whittaker M."/>
            <person name="Farag I.F."/>
            <person name="Doudna J."/>
            <person name="Cate J.H.D."/>
            <person name="Banfield J.F."/>
        </authorList>
    </citation>
    <scope>NUCLEOTIDE SEQUENCE</scope>
    <source>
        <strain evidence="4">NC_groundwater_1664_Pr3_B-0.1um_52_9</strain>
    </source>
</reference>
<dbReference type="GO" id="GO:0000160">
    <property type="term" value="P:phosphorelay signal transduction system"/>
    <property type="evidence" value="ECO:0007669"/>
    <property type="project" value="InterPro"/>
</dbReference>
<proteinExistence type="predicted"/>